<sequence length="170" mass="18622">MDSAPLNNGALQDFLLDAQVWLTKSQECLQHLELIDNDPDACQCLNETLDTLARRADALGLLEVAHYTAALQQLLAPVCQRQHLGQKALATLHACMNLLAWQLELVDISTGRLNLDNAEQSLLLEELANALGQPLPELCGPCQTRGELCTHSHLSHALVGSSTIVPRHRH</sequence>
<reference evidence="1" key="1">
    <citation type="submission" date="2016-07" db="EMBL/GenBank/DDBJ databases">
        <title>New class B carbapenemase carried by novel plasmid in Pseudomonas putida enviromental strain in eastern Amazonia.</title>
        <authorList>
            <person name="Souza C.O."/>
            <person name="Lima K.V."/>
            <person name="Brasiliense D.M."/>
            <person name="Perez-Chaparro P.J."/>
            <person name="Mamizuka E.M."/>
            <person name="Lima M.O."/>
            <person name="Lima L.N."/>
            <person name="McCulloch J.A."/>
        </authorList>
    </citation>
    <scope>NUCLEOTIDE SEQUENCE [LARGE SCALE GENOMIC DNA]</scope>
    <source>
        <strain evidence="1">IEC33019</strain>
    </source>
</reference>
<dbReference type="EMBL" id="CP016634">
    <property type="protein sequence ID" value="ANY86254.1"/>
    <property type="molecule type" value="Genomic_DNA"/>
</dbReference>
<organism evidence="1">
    <name type="scientific">Pseudomonas putida</name>
    <name type="common">Arthrobacter siderocapsulatus</name>
    <dbReference type="NCBI Taxonomy" id="303"/>
    <lineage>
        <taxon>Bacteria</taxon>
        <taxon>Pseudomonadati</taxon>
        <taxon>Pseudomonadota</taxon>
        <taxon>Gammaproteobacteria</taxon>
        <taxon>Pseudomonadales</taxon>
        <taxon>Pseudomonadaceae</taxon>
        <taxon>Pseudomonas</taxon>
    </lineage>
</organism>
<dbReference type="AlphaFoldDB" id="A0A1B2F243"/>
<dbReference type="RefSeq" id="WP_081337489.1">
    <property type="nucleotide sequence ID" value="NZ_CP016634.1"/>
</dbReference>
<dbReference type="GO" id="GO:0000160">
    <property type="term" value="P:phosphorelay signal transduction system"/>
    <property type="evidence" value="ECO:0007669"/>
    <property type="project" value="InterPro"/>
</dbReference>
<name>A0A1B2F243_PSEPU</name>
<gene>
    <name evidence="1" type="ORF">IEC33019_0672</name>
</gene>
<protein>
    <submittedName>
        <fullName evidence="1">Uncharacterized protein</fullName>
    </submittedName>
</protein>
<proteinExistence type="predicted"/>
<accession>A0A1B2F243</accession>
<dbReference type="Gene3D" id="1.20.120.160">
    <property type="entry name" value="HPT domain"/>
    <property type="match status" value="1"/>
</dbReference>
<dbReference type="InterPro" id="IPR036641">
    <property type="entry name" value="HPT_dom_sf"/>
</dbReference>
<evidence type="ECO:0000313" key="1">
    <source>
        <dbReference type="EMBL" id="ANY86254.1"/>
    </source>
</evidence>